<dbReference type="EMBL" id="CP002209">
    <property type="protein sequence ID" value="ADN75735.1"/>
    <property type="molecule type" value="Genomic_DNA"/>
</dbReference>
<reference evidence="2 3" key="1">
    <citation type="journal article" date="2010" name="Stand. Genomic Sci.">
        <title>Complete genome sequence of Ferrimonas balearica type strain (PAT).</title>
        <authorList>
            <person name="Nolan M."/>
            <person name="Sikorski J."/>
            <person name="Davenport K."/>
            <person name="Lucas S."/>
            <person name="Glavina Del Rio T."/>
            <person name="Tice H."/>
            <person name="Cheng J."/>
            <person name="Goodwin L."/>
            <person name="Pitluck S."/>
            <person name="Liolios K."/>
            <person name="Ivanova N."/>
            <person name="Mavromatis K."/>
            <person name="Ovchinnikova G."/>
            <person name="Pati A."/>
            <person name="Chen A."/>
            <person name="Palaniappan K."/>
            <person name="Land M."/>
            <person name="Hauser L."/>
            <person name="Chang Y."/>
            <person name="Jeffries C."/>
            <person name="Tapia R."/>
            <person name="Brettin T."/>
            <person name="Detter J."/>
            <person name="Han C."/>
            <person name="Yasawong M."/>
            <person name="Rohde M."/>
            <person name="Tindall B."/>
            <person name="Goker M."/>
            <person name="Woyke T."/>
            <person name="Bristow J."/>
            <person name="Eisen J."/>
            <person name="Markowitz V."/>
            <person name="Hugenholtz P."/>
            <person name="Kyrpides N."/>
            <person name="Klenk H."/>
            <person name="Lapidus A."/>
        </authorList>
    </citation>
    <scope>NUCLEOTIDE SEQUENCE [LARGE SCALE GENOMIC DNA]</scope>
    <source>
        <strain evidence="3">DSM 9799 / CCM 4581 / KCTC 23876 / PAT</strain>
    </source>
</reference>
<dbReference type="Proteomes" id="UP000006683">
    <property type="component" value="Chromosome"/>
</dbReference>
<evidence type="ECO:0000313" key="3">
    <source>
        <dbReference type="Proteomes" id="UP000006683"/>
    </source>
</evidence>
<sequence length="80" mass="9430">MNHWGMKLFYGICVALLALDFVVHRHTEHPWETLLGFYPLYGFVGCVVLVLLAKVMRKVVMRPEDYYDRLEGREGENRDD</sequence>
<keyword evidence="1" id="KW-1133">Transmembrane helix</keyword>
<gene>
    <name evidence="2" type="ordered locus">Fbal_1531</name>
</gene>
<evidence type="ECO:0000256" key="1">
    <source>
        <dbReference type="SAM" id="Phobius"/>
    </source>
</evidence>
<dbReference type="OrthoDB" id="282116at2"/>
<protein>
    <submittedName>
        <fullName evidence="2">Uncharacterized protein</fullName>
    </submittedName>
</protein>
<proteinExistence type="predicted"/>
<evidence type="ECO:0000313" key="2">
    <source>
        <dbReference type="EMBL" id="ADN75735.1"/>
    </source>
</evidence>
<accession>E1SPB0</accession>
<name>E1SPB0_FERBD</name>
<keyword evidence="1" id="KW-0812">Transmembrane</keyword>
<dbReference type="AlphaFoldDB" id="E1SPB0"/>
<dbReference type="eggNOG" id="ENOG50334MN">
    <property type="taxonomic scope" value="Bacteria"/>
</dbReference>
<keyword evidence="1" id="KW-0472">Membrane</keyword>
<feature type="transmembrane region" description="Helical" evidence="1">
    <location>
        <begin position="35"/>
        <end position="53"/>
    </location>
</feature>
<dbReference type="KEGG" id="fbl:Fbal_1531"/>
<dbReference type="STRING" id="550540.Fbal_1531"/>
<dbReference type="HOGENOM" id="CLU_160720_2_0_6"/>
<keyword evidence="3" id="KW-1185">Reference proteome</keyword>
<organism evidence="2 3">
    <name type="scientific">Ferrimonas balearica (strain DSM 9799 / CCM 4581 / KCTC 23876 / PAT)</name>
    <dbReference type="NCBI Taxonomy" id="550540"/>
    <lineage>
        <taxon>Bacteria</taxon>
        <taxon>Pseudomonadati</taxon>
        <taxon>Pseudomonadota</taxon>
        <taxon>Gammaproteobacteria</taxon>
        <taxon>Alteromonadales</taxon>
        <taxon>Ferrimonadaceae</taxon>
        <taxon>Ferrimonas</taxon>
    </lineage>
</organism>